<dbReference type="AlphaFoldDB" id="A0A1X7UCT7"/>
<dbReference type="GO" id="GO:0048270">
    <property type="term" value="F:methionine adenosyltransferase regulator activity"/>
    <property type="evidence" value="ECO:0007669"/>
    <property type="project" value="TreeGrafter"/>
</dbReference>
<evidence type="ECO:0000256" key="1">
    <source>
        <dbReference type="ARBA" id="ARBA00005224"/>
    </source>
</evidence>
<reference evidence="9" key="1">
    <citation type="journal article" date="2010" name="Nature">
        <title>The Amphimedon queenslandica genome and the evolution of animal complexity.</title>
        <authorList>
            <person name="Srivastava M."/>
            <person name="Simakov O."/>
            <person name="Chapman J."/>
            <person name="Fahey B."/>
            <person name="Gauthier M.E."/>
            <person name="Mitros T."/>
            <person name="Richards G.S."/>
            <person name="Conaco C."/>
            <person name="Dacre M."/>
            <person name="Hellsten U."/>
            <person name="Larroux C."/>
            <person name="Putnam N.H."/>
            <person name="Stanke M."/>
            <person name="Adamska M."/>
            <person name="Darling A."/>
            <person name="Degnan S.M."/>
            <person name="Oakley T.H."/>
            <person name="Plachetzki D.C."/>
            <person name="Zhai Y."/>
            <person name="Adamski M."/>
            <person name="Calcino A."/>
            <person name="Cummins S.F."/>
            <person name="Goodstein D.M."/>
            <person name="Harris C."/>
            <person name="Jackson D.J."/>
            <person name="Leys S.P."/>
            <person name="Shu S."/>
            <person name="Woodcroft B.J."/>
            <person name="Vervoort M."/>
            <person name="Kosik K.S."/>
            <person name="Manning G."/>
            <person name="Degnan B.M."/>
            <person name="Rokhsar D.S."/>
        </authorList>
    </citation>
    <scope>NUCLEOTIDE SEQUENCE [LARGE SCALE GENOMIC DNA]</scope>
</reference>
<comment type="pathway">
    <text evidence="1">Amino-acid biosynthesis; S-adenosyl-L-methionine biosynthesis; S-adenosyl-L-methionine from L-methionine: step 1/1.</text>
</comment>
<dbReference type="Proteomes" id="UP000007879">
    <property type="component" value="Unassembled WGS sequence"/>
</dbReference>
<reference evidence="8" key="2">
    <citation type="submission" date="2017-05" db="UniProtKB">
        <authorList>
            <consortium name="EnsemblMetazoa"/>
        </authorList>
    </citation>
    <scope>IDENTIFICATION</scope>
</reference>
<dbReference type="KEGG" id="aqu:100634988"/>
<evidence type="ECO:0000256" key="6">
    <source>
        <dbReference type="ARBA" id="ARBA00046786"/>
    </source>
</evidence>
<dbReference type="SUPFAM" id="SSF51735">
    <property type="entry name" value="NAD(P)-binding Rossmann-fold domains"/>
    <property type="match status" value="1"/>
</dbReference>
<evidence type="ECO:0000256" key="5">
    <source>
        <dbReference type="ARBA" id="ARBA00045998"/>
    </source>
</evidence>
<dbReference type="OrthoDB" id="6235964at2759"/>
<name>A0A1X7UCT7_AMPQE</name>
<evidence type="ECO:0000313" key="8">
    <source>
        <dbReference type="EnsemblMetazoa" id="Aqu2.1.25582_001"/>
    </source>
</evidence>
<dbReference type="Gene3D" id="3.40.50.720">
    <property type="entry name" value="NAD(P)-binding Rossmann-like Domain"/>
    <property type="match status" value="1"/>
</dbReference>
<dbReference type="eggNOG" id="KOG1430">
    <property type="taxonomic scope" value="Eukaryota"/>
</dbReference>
<evidence type="ECO:0000313" key="9">
    <source>
        <dbReference type="Proteomes" id="UP000007879"/>
    </source>
</evidence>
<dbReference type="GO" id="GO:0006556">
    <property type="term" value="P:S-adenosylmethionine biosynthetic process"/>
    <property type="evidence" value="ECO:0007669"/>
    <property type="project" value="UniProtKB-UniPathway"/>
</dbReference>
<evidence type="ECO:0000256" key="4">
    <source>
        <dbReference type="ARBA" id="ARBA00029977"/>
    </source>
</evidence>
<comment type="function">
    <text evidence="5">Regulatory subunit of S-adenosylmethionine synthetase 2, an enzyme that catalyzes the formation of S-adenosylmethionine from methionine and ATP. Regulates MAT2A catalytic activity by changing its kinetic properties, increasing its affinity for L-methionine. Can bind NADP (in vitro).</text>
</comment>
<evidence type="ECO:0000256" key="2">
    <source>
        <dbReference type="ARBA" id="ARBA00008656"/>
    </source>
</evidence>
<dbReference type="EnsemblMetazoa" id="Aqu2.1.25582_001">
    <property type="protein sequence ID" value="Aqu2.1.25582_001"/>
    <property type="gene ID" value="Aqu2.1.25582"/>
</dbReference>
<feature type="domain" description="RmlD-like substrate binding" evidence="7">
    <location>
        <begin position="6"/>
        <end position="295"/>
    </location>
</feature>
<dbReference type="PANTHER" id="PTHR10491">
    <property type="entry name" value="DTDP-4-DEHYDRORHAMNOSE REDUCTASE"/>
    <property type="match status" value="1"/>
</dbReference>
<evidence type="ECO:0000259" key="7">
    <source>
        <dbReference type="Pfam" id="PF04321"/>
    </source>
</evidence>
<dbReference type="UniPathway" id="UPA00315">
    <property type="reaction ID" value="UER00080"/>
</dbReference>
<dbReference type="InParanoid" id="A0A1X7UCT7"/>
<dbReference type="EnsemblMetazoa" id="XM_003388295.3">
    <property type="protein sequence ID" value="XP_003388343.1"/>
    <property type="gene ID" value="LOC100634988"/>
</dbReference>
<dbReference type="InterPro" id="IPR029903">
    <property type="entry name" value="RmlD-like-bd"/>
</dbReference>
<dbReference type="OMA" id="IRTAWVY"/>
<dbReference type="InterPro" id="IPR036291">
    <property type="entry name" value="NAD(P)-bd_dom_sf"/>
</dbReference>
<accession>A0A1X7UCT7</accession>
<keyword evidence="9" id="KW-1185">Reference proteome</keyword>
<dbReference type="Pfam" id="PF04321">
    <property type="entry name" value="RmlD_sub_bind"/>
    <property type="match status" value="1"/>
</dbReference>
<dbReference type="GO" id="GO:0048269">
    <property type="term" value="C:methionine adenosyltransferase complex"/>
    <property type="evidence" value="ECO:0007669"/>
    <property type="project" value="TreeGrafter"/>
</dbReference>
<dbReference type="PANTHER" id="PTHR10491:SF4">
    <property type="entry name" value="METHIONINE ADENOSYLTRANSFERASE 2 SUBUNIT BETA"/>
    <property type="match status" value="1"/>
</dbReference>
<proteinExistence type="inferred from homology"/>
<comment type="subunit">
    <text evidence="6">Heterotrimer; composed of a catalytic MAT2A homodimer that binds one regulatory MAT2B chain. Heterohexamer; composed of a central, catalytic MAT2A homotetramer flanked on either side by a regulatory MAT2B chain. NADP binding increases the affinity for MAT2A.</text>
</comment>
<protein>
    <recommendedName>
        <fullName evidence="3">Methionine adenosyltransferase 2 subunit beta</fullName>
    </recommendedName>
    <alternativeName>
        <fullName evidence="4">Methionine adenosyltransferase II beta</fullName>
    </alternativeName>
</protein>
<dbReference type="InterPro" id="IPR005913">
    <property type="entry name" value="dTDP_dehydrorham_reduct"/>
</dbReference>
<sequence length="301" mass="33774">MATKGKVLLTGASGLLGRQIYQCLKKSSWEVMGLAYSRGGEELVKADLLDFEKMREIMTDFKPAIVIHSAAERRPDKVQKDEDKARGLNVTATQELTRLCQELGSFLVYISTDYVFDGTSPPYRHDDAPNPLNTYGQLKLDGEKAVSSYIDSAIVRVPILYGPVETLDESAVTILFKALLSNDPAPMSDYEKRYPTHTRDIGVFLEAFSSKVLTDREICRGSWHFGGSEVLTKYDMVLKMAKVFKLSSKHLIPVREPSGGAPRPFNNEFDYSQTKKHFTMDITSFEDGIKTVLEPFLPPKE</sequence>
<evidence type="ECO:0000256" key="3">
    <source>
        <dbReference type="ARBA" id="ARBA00021596"/>
    </source>
</evidence>
<dbReference type="STRING" id="400682.A0A1X7UCT7"/>
<comment type="similarity">
    <text evidence="2">Belongs to the dTDP-4-dehydrorhamnose reductase family. MAT2B subfamily.</text>
</comment>
<organism evidence="8">
    <name type="scientific">Amphimedon queenslandica</name>
    <name type="common">Sponge</name>
    <dbReference type="NCBI Taxonomy" id="400682"/>
    <lineage>
        <taxon>Eukaryota</taxon>
        <taxon>Metazoa</taxon>
        <taxon>Porifera</taxon>
        <taxon>Demospongiae</taxon>
        <taxon>Heteroscleromorpha</taxon>
        <taxon>Haplosclerida</taxon>
        <taxon>Niphatidae</taxon>
        <taxon>Amphimedon</taxon>
    </lineage>
</organism>
<dbReference type="FunFam" id="3.40.50.720:FF:000357">
    <property type="entry name" value="Methionine adenosyltransferase 2 subunit beta"/>
    <property type="match status" value="1"/>
</dbReference>
<gene>
    <name evidence="8" type="primary">100634988</name>
</gene>
<dbReference type="CDD" id="cd05254">
    <property type="entry name" value="dTDP_HR_like_SDR_e"/>
    <property type="match status" value="1"/>
</dbReference>